<sequence>MAWTEITRRHYRRDGLRYESDTTDAEWFVMEPLLPPASALGRPRATDLRTVMNAILYIASTGCQWRQLPKDFPPYSTVQGYFYAWSRGGIFASLNYSLVMASREAAGREASPTAGVIDSQSVKTTESGGPRGFDAGKKIKGRKRHIVTDTQGNLVGLVVHEASIQDRDGAPCVLASIRSRYPWLRHIFADGGYAGEKLRAALKRIGEWTIEIIKRSDTARGFEVLPRRWVVERTFAWLGRCRRLAKDFEATIASAVAWAFVAHIRTLTRRLARA</sequence>
<name>A0A1J5PZP4_9ZZZZ</name>
<feature type="domain" description="Transposase IS4-like" evidence="1">
    <location>
        <begin position="112"/>
        <end position="266"/>
    </location>
</feature>
<evidence type="ECO:0000259" key="2">
    <source>
        <dbReference type="Pfam" id="PF13340"/>
    </source>
</evidence>
<organism evidence="3">
    <name type="scientific">mine drainage metagenome</name>
    <dbReference type="NCBI Taxonomy" id="410659"/>
    <lineage>
        <taxon>unclassified sequences</taxon>
        <taxon>metagenomes</taxon>
        <taxon>ecological metagenomes</taxon>
    </lineage>
</organism>
<evidence type="ECO:0000259" key="1">
    <source>
        <dbReference type="Pfam" id="PF01609"/>
    </source>
</evidence>
<dbReference type="Pfam" id="PF01609">
    <property type="entry name" value="DDE_Tnp_1"/>
    <property type="match status" value="1"/>
</dbReference>
<evidence type="ECO:0000313" key="3">
    <source>
        <dbReference type="EMBL" id="OIQ69093.1"/>
    </source>
</evidence>
<dbReference type="AlphaFoldDB" id="A0A1J5PZP4"/>
<accession>A0A1J5PZP4</accession>
<dbReference type="EMBL" id="MLJW01004923">
    <property type="protein sequence ID" value="OIQ69093.1"/>
    <property type="molecule type" value="Genomic_DNA"/>
</dbReference>
<dbReference type="InterPro" id="IPR002559">
    <property type="entry name" value="Transposase_11"/>
</dbReference>
<dbReference type="Pfam" id="PF13340">
    <property type="entry name" value="DUF4096"/>
    <property type="match status" value="1"/>
</dbReference>
<gene>
    <name evidence="3" type="ORF">GALL_493080</name>
</gene>
<dbReference type="PANTHER" id="PTHR30007:SF0">
    <property type="entry name" value="TRANSPOSASE"/>
    <property type="match status" value="1"/>
</dbReference>
<dbReference type="PANTHER" id="PTHR30007">
    <property type="entry name" value="PHP DOMAIN PROTEIN"/>
    <property type="match status" value="1"/>
</dbReference>
<dbReference type="GO" id="GO:0006313">
    <property type="term" value="P:DNA transposition"/>
    <property type="evidence" value="ECO:0007669"/>
    <property type="project" value="InterPro"/>
</dbReference>
<feature type="domain" description="Insertion element IS402-like" evidence="2">
    <location>
        <begin position="23"/>
        <end position="94"/>
    </location>
</feature>
<comment type="caution">
    <text evidence="3">The sequence shown here is derived from an EMBL/GenBank/DDBJ whole genome shotgun (WGS) entry which is preliminary data.</text>
</comment>
<reference evidence="3" key="1">
    <citation type="submission" date="2016-10" db="EMBL/GenBank/DDBJ databases">
        <title>Sequence of Gallionella enrichment culture.</title>
        <authorList>
            <person name="Poehlein A."/>
            <person name="Muehling M."/>
            <person name="Daniel R."/>
        </authorList>
    </citation>
    <scope>NUCLEOTIDE SEQUENCE</scope>
</reference>
<dbReference type="GO" id="GO:0003677">
    <property type="term" value="F:DNA binding"/>
    <property type="evidence" value="ECO:0007669"/>
    <property type="project" value="InterPro"/>
</dbReference>
<proteinExistence type="predicted"/>
<dbReference type="GO" id="GO:0004803">
    <property type="term" value="F:transposase activity"/>
    <property type="evidence" value="ECO:0007669"/>
    <property type="project" value="InterPro"/>
</dbReference>
<dbReference type="NCBIfam" id="NF033580">
    <property type="entry name" value="transpos_IS5_3"/>
    <property type="match status" value="1"/>
</dbReference>
<dbReference type="InterPro" id="IPR025161">
    <property type="entry name" value="IS402-like_dom"/>
</dbReference>
<protein>
    <submittedName>
        <fullName evidence="3">Transposase DDE domain protein</fullName>
    </submittedName>
</protein>